<dbReference type="RefSeq" id="WP_302039323.1">
    <property type="nucleotide sequence ID" value="NZ_JAUKPO010000012.1"/>
</dbReference>
<dbReference type="Pfam" id="PF00144">
    <property type="entry name" value="Beta-lactamase"/>
    <property type="match status" value="1"/>
</dbReference>
<evidence type="ECO:0000313" key="9">
    <source>
        <dbReference type="EMBL" id="MDO1448522.1"/>
    </source>
</evidence>
<dbReference type="GO" id="GO:0016787">
    <property type="term" value="F:hydrolase activity"/>
    <property type="evidence" value="ECO:0007669"/>
    <property type="project" value="UniProtKB-KW"/>
</dbReference>
<gene>
    <name evidence="9" type="ORF">Q0590_19755</name>
</gene>
<feature type="signal peptide" evidence="6">
    <location>
        <begin position="1"/>
        <end position="20"/>
    </location>
</feature>
<feature type="chain" id="PRO_5045841785" description="beta-N-acetylhexosaminidase" evidence="6">
    <location>
        <begin position="21"/>
        <end position="994"/>
    </location>
</feature>
<dbReference type="InterPro" id="IPR036962">
    <property type="entry name" value="Glyco_hydro_3_N_sf"/>
</dbReference>
<evidence type="ECO:0000256" key="6">
    <source>
        <dbReference type="SAM" id="SignalP"/>
    </source>
</evidence>
<dbReference type="InterPro" id="IPR036881">
    <property type="entry name" value="Glyco_hydro_3_C_sf"/>
</dbReference>
<dbReference type="Proteomes" id="UP001168528">
    <property type="component" value="Unassembled WGS sequence"/>
</dbReference>
<dbReference type="Pfam" id="PF00933">
    <property type="entry name" value="Glyco_hydro_3"/>
    <property type="match status" value="1"/>
</dbReference>
<accession>A0ABT8R8V8</accession>
<reference evidence="9" key="1">
    <citation type="submission" date="2023-07" db="EMBL/GenBank/DDBJ databases">
        <title>The genome sequence of Rhodocytophaga aerolata KACC 12507.</title>
        <authorList>
            <person name="Zhang X."/>
        </authorList>
    </citation>
    <scope>NUCLEOTIDE SEQUENCE</scope>
    <source>
        <strain evidence="9">KACC 12507</strain>
    </source>
</reference>
<evidence type="ECO:0000259" key="7">
    <source>
        <dbReference type="Pfam" id="PF00144"/>
    </source>
</evidence>
<proteinExistence type="inferred from homology"/>
<feature type="domain" description="Glycoside hydrolase family 3 N-terminal" evidence="8">
    <location>
        <begin position="48"/>
        <end position="361"/>
    </location>
</feature>
<dbReference type="InterPro" id="IPR019800">
    <property type="entry name" value="Glyco_hydro_3_AS"/>
</dbReference>
<dbReference type="Gene3D" id="3.40.50.1700">
    <property type="entry name" value="Glycoside hydrolase family 3 C-terminal domain"/>
    <property type="match status" value="1"/>
</dbReference>
<evidence type="ECO:0000313" key="10">
    <source>
        <dbReference type="Proteomes" id="UP001168528"/>
    </source>
</evidence>
<feature type="domain" description="Beta-lactamase-related" evidence="7">
    <location>
        <begin position="601"/>
        <end position="954"/>
    </location>
</feature>
<dbReference type="PRINTS" id="PR00133">
    <property type="entry name" value="GLHYDRLASE3"/>
</dbReference>
<organism evidence="9 10">
    <name type="scientific">Rhodocytophaga aerolata</name>
    <dbReference type="NCBI Taxonomy" id="455078"/>
    <lineage>
        <taxon>Bacteria</taxon>
        <taxon>Pseudomonadati</taxon>
        <taxon>Bacteroidota</taxon>
        <taxon>Cytophagia</taxon>
        <taxon>Cytophagales</taxon>
        <taxon>Rhodocytophagaceae</taxon>
        <taxon>Rhodocytophaga</taxon>
    </lineage>
</organism>
<evidence type="ECO:0000256" key="2">
    <source>
        <dbReference type="ARBA" id="ARBA00005336"/>
    </source>
</evidence>
<evidence type="ECO:0000256" key="3">
    <source>
        <dbReference type="ARBA" id="ARBA00012663"/>
    </source>
</evidence>
<dbReference type="InterPro" id="IPR017853">
    <property type="entry name" value="GH"/>
</dbReference>
<dbReference type="Gene3D" id="3.40.710.10">
    <property type="entry name" value="DD-peptidase/beta-lactamase superfamily"/>
    <property type="match status" value="1"/>
</dbReference>
<keyword evidence="4 9" id="KW-0378">Hydrolase</keyword>
<dbReference type="EC" id="3.2.1.52" evidence="3"/>
<dbReference type="PROSITE" id="PS00775">
    <property type="entry name" value="GLYCOSYL_HYDROL_F3"/>
    <property type="match status" value="1"/>
</dbReference>
<dbReference type="InterPro" id="IPR050226">
    <property type="entry name" value="NagZ_Beta-hexosaminidase"/>
</dbReference>
<evidence type="ECO:0000259" key="8">
    <source>
        <dbReference type="Pfam" id="PF00933"/>
    </source>
</evidence>
<dbReference type="SUPFAM" id="SSF56601">
    <property type="entry name" value="beta-lactamase/transpeptidase-like"/>
    <property type="match status" value="1"/>
</dbReference>
<evidence type="ECO:0000256" key="1">
    <source>
        <dbReference type="ARBA" id="ARBA00001231"/>
    </source>
</evidence>
<keyword evidence="10" id="KW-1185">Reference proteome</keyword>
<keyword evidence="5" id="KW-0326">Glycosidase</keyword>
<name>A0ABT8R8V8_9BACT</name>
<dbReference type="InterPro" id="IPR001764">
    <property type="entry name" value="Glyco_hydro_3_N"/>
</dbReference>
<evidence type="ECO:0000256" key="4">
    <source>
        <dbReference type="ARBA" id="ARBA00022801"/>
    </source>
</evidence>
<dbReference type="InterPro" id="IPR012338">
    <property type="entry name" value="Beta-lactam/transpept-like"/>
</dbReference>
<dbReference type="EMBL" id="JAUKPO010000012">
    <property type="protein sequence ID" value="MDO1448522.1"/>
    <property type="molecule type" value="Genomic_DNA"/>
</dbReference>
<dbReference type="PANTHER" id="PTHR30480:SF13">
    <property type="entry name" value="BETA-HEXOSAMINIDASE"/>
    <property type="match status" value="1"/>
</dbReference>
<dbReference type="InterPro" id="IPR001466">
    <property type="entry name" value="Beta-lactam-related"/>
</dbReference>
<dbReference type="SUPFAM" id="SSF51445">
    <property type="entry name" value="(Trans)glycosidases"/>
    <property type="match status" value="1"/>
</dbReference>
<protein>
    <recommendedName>
        <fullName evidence="3">beta-N-acetylhexosaminidase</fullName>
        <ecNumber evidence="3">3.2.1.52</ecNumber>
    </recommendedName>
</protein>
<sequence>MLKKVFALFLLPSIIFLSVASEHSREPYVYKAKENKWIDSVFNAMSPDERLGQLFMVAAYSNQNEKHQKDIESLIQEYNIGGLIFFQGGPVRQANLTNRYQHAAKVPLFIGMDAEWGLGMRLDSTISYPRQMTLGAITDNEQIYRMGAEIARQSKRLGVHINFAPVVDINSNPENPVIGTRSFGEEKENVAAKGIAYMHGLQYNGVMANAKHFPGHGDTGSDSHVTLPVVAHSKQRMSETELFPFKKLFADSLMSVMVAHMHIPAYDATKNQASTLSKAIVTDLLKKELGFKGLVFTDALNMKGVSQYYKPGEVDVQALLAGNDVLLYSEDVPEAIKGIKKAIKTKKISQSEVDAKVKRILAGKYWAGLHSPARIDPTNLHQDLNNPQAELVKRNLYEQAITLVANESKLVPFQVLDTNTFASVSIGLPTGNEFQATLDNYASFQHYAVTAENATEQYYHTLAEKLSHFKVVVVSLHKMNNAATKSYGISLQTRTFIERLRTKTQVVVAVFGNPYSLKYFDKIKHLVCAYEDNEITQSLVPQMLFGAVEMKGKLPVSAAPFKQGTGIQTASLKRLSYSVPESVGMSAAYLNEGIDSLINWAIKDKNMPGCQILVAKQGKVIFSKSYGHLTYDSVEQVKPHTIYDIASVTKVAATLQAVMFLHERQLLDVNQKASYYLPELKGSNKENMLIRDILMHQAGLIAYLAHWEKTRTSGKGLNSSYYSQIQNNLHSLEIAPGLYGIESMKDSLWKWTIDSRLLYKPRNQTQHRFEYSDLGFYIMQKVAERLLNQPIEDFLMQNFYSPLGLYRLTFNPLCNFDESCIAPTEQDRVFRGRQIRGSVHDQGAAMMGGVAGHAGLFSNANNLAILMQMNLQKGYYGGRRYLLEPTLPTFTKSYNAGNRRGLGWDRPRPEGGGLVSDFASRNSYGHTGFTGTFAWVDPDEELVYIFLSNRIYPSAHNEKLMKNNIRRRVQDIIYKSIINYQATHQTSLTSIKKR</sequence>
<comment type="catalytic activity">
    <reaction evidence="1">
        <text>Hydrolysis of terminal non-reducing N-acetyl-D-hexosamine residues in N-acetyl-beta-D-hexosaminides.</text>
        <dbReference type="EC" id="3.2.1.52"/>
    </reaction>
</comment>
<keyword evidence="6" id="KW-0732">Signal</keyword>
<dbReference type="Gene3D" id="3.20.20.300">
    <property type="entry name" value="Glycoside hydrolase, family 3, N-terminal domain"/>
    <property type="match status" value="1"/>
</dbReference>
<comment type="similarity">
    <text evidence="2">Belongs to the glycosyl hydrolase 3 family.</text>
</comment>
<comment type="caution">
    <text evidence="9">The sequence shown here is derived from an EMBL/GenBank/DDBJ whole genome shotgun (WGS) entry which is preliminary data.</text>
</comment>
<evidence type="ECO:0000256" key="5">
    <source>
        <dbReference type="ARBA" id="ARBA00023295"/>
    </source>
</evidence>
<dbReference type="PANTHER" id="PTHR30480">
    <property type="entry name" value="BETA-HEXOSAMINIDASE-RELATED"/>
    <property type="match status" value="1"/>
</dbReference>